<organism evidence="10 11">
    <name type="scientific">Uncinocarpus reesii (strain UAMH 1704)</name>
    <dbReference type="NCBI Taxonomy" id="336963"/>
    <lineage>
        <taxon>Eukaryota</taxon>
        <taxon>Fungi</taxon>
        <taxon>Dikarya</taxon>
        <taxon>Ascomycota</taxon>
        <taxon>Pezizomycotina</taxon>
        <taxon>Eurotiomycetes</taxon>
        <taxon>Eurotiomycetidae</taxon>
        <taxon>Onygenales</taxon>
        <taxon>Onygenaceae</taxon>
        <taxon>Uncinocarpus</taxon>
    </lineage>
</organism>
<dbReference type="Gene3D" id="3.30.559.10">
    <property type="entry name" value="Chloramphenicol acetyltransferase-like domain"/>
    <property type="match status" value="4"/>
</dbReference>
<dbReference type="InterPro" id="IPR020806">
    <property type="entry name" value="PKS_PP-bd"/>
</dbReference>
<evidence type="ECO:0000256" key="6">
    <source>
        <dbReference type="ARBA" id="ARBA00067294"/>
    </source>
</evidence>
<comment type="pathway">
    <text evidence="1">Siderophore biosynthesis.</text>
</comment>
<gene>
    <name evidence="10" type="ORF">UREG_00890</name>
</gene>
<dbReference type="HOGENOM" id="CLU_000092_2_0_1"/>
<feature type="region of interest" description="Disordered" evidence="8">
    <location>
        <begin position="2158"/>
        <end position="2182"/>
    </location>
</feature>
<dbReference type="Gene3D" id="3.30.559.30">
    <property type="entry name" value="Nonribosomal peptide synthetase, condensation domain"/>
    <property type="match status" value="5"/>
</dbReference>
<dbReference type="eggNOG" id="KOG1178">
    <property type="taxonomic scope" value="Eukaryota"/>
</dbReference>
<feature type="domain" description="Carrier" evidence="9">
    <location>
        <begin position="1630"/>
        <end position="1707"/>
    </location>
</feature>
<evidence type="ECO:0000256" key="2">
    <source>
        <dbReference type="ARBA" id="ARBA00022450"/>
    </source>
</evidence>
<protein>
    <recommendedName>
        <fullName evidence="6">Nonribosomal peptide synthetase sidC</fullName>
    </recommendedName>
    <alternativeName>
        <fullName evidence="7">Siderophore peptide synthetase C</fullName>
    </alternativeName>
</protein>
<dbReference type="InParanoid" id="C4JEY9"/>
<dbReference type="PROSITE" id="PS50075">
    <property type="entry name" value="CARRIER"/>
    <property type="match status" value="5"/>
</dbReference>
<dbReference type="FunFam" id="3.40.50.12780:FF:000024">
    <property type="entry name" value="Nonribosomal siderophore peptide synthase SidC"/>
    <property type="match status" value="1"/>
</dbReference>
<keyword evidence="2" id="KW-0596">Phosphopantetheine</keyword>
<dbReference type="InterPro" id="IPR023213">
    <property type="entry name" value="CAT-like_dom_sf"/>
</dbReference>
<dbReference type="Pfam" id="PF00501">
    <property type="entry name" value="AMP-binding"/>
    <property type="match status" value="1"/>
</dbReference>
<evidence type="ECO:0000259" key="9">
    <source>
        <dbReference type="PROSITE" id="PS50075"/>
    </source>
</evidence>
<dbReference type="VEuPathDB" id="FungiDB:UREG_00890"/>
<dbReference type="Pfam" id="PF00550">
    <property type="entry name" value="PP-binding"/>
    <property type="match status" value="5"/>
</dbReference>
<dbReference type="GO" id="GO:0005737">
    <property type="term" value="C:cytoplasm"/>
    <property type="evidence" value="ECO:0007669"/>
    <property type="project" value="TreeGrafter"/>
</dbReference>
<dbReference type="PROSITE" id="PS00012">
    <property type="entry name" value="PHOSPHOPANTETHEINE"/>
    <property type="match status" value="3"/>
</dbReference>
<dbReference type="InterPro" id="IPR006162">
    <property type="entry name" value="Ppantetheine_attach_site"/>
</dbReference>
<dbReference type="RefSeq" id="XP_002541375.1">
    <property type="nucleotide sequence ID" value="XM_002541329.1"/>
</dbReference>
<dbReference type="FunFam" id="3.30.300.30:FF:000033">
    <property type="entry name" value="Nonribosomal siderophore peptide synthase SidC"/>
    <property type="match status" value="1"/>
</dbReference>
<dbReference type="InterPro" id="IPR045851">
    <property type="entry name" value="AMP-bd_C_sf"/>
</dbReference>
<dbReference type="Pfam" id="PF00668">
    <property type="entry name" value="Condensation"/>
    <property type="match status" value="5"/>
</dbReference>
<dbReference type="OrthoDB" id="416786at2759"/>
<dbReference type="InterPro" id="IPR042099">
    <property type="entry name" value="ANL_N_sf"/>
</dbReference>
<dbReference type="SUPFAM" id="SSF56801">
    <property type="entry name" value="Acetyl-CoA synthetase-like"/>
    <property type="match status" value="2"/>
</dbReference>
<feature type="domain" description="Carrier" evidence="9">
    <location>
        <begin position="2741"/>
        <end position="2817"/>
    </location>
</feature>
<dbReference type="InterPro" id="IPR000873">
    <property type="entry name" value="AMP-dep_synth/lig_dom"/>
</dbReference>
<dbReference type="InterPro" id="IPR036736">
    <property type="entry name" value="ACP-like_sf"/>
</dbReference>
<accession>C4JEY9</accession>
<dbReference type="KEGG" id="ure:UREG_00890"/>
<dbReference type="STRING" id="336963.C4JEY9"/>
<dbReference type="InterPro" id="IPR009081">
    <property type="entry name" value="PP-bd_ACP"/>
</dbReference>
<feature type="domain" description="Carrier" evidence="9">
    <location>
        <begin position="77"/>
        <end position="154"/>
    </location>
</feature>
<dbReference type="GO" id="GO:0031177">
    <property type="term" value="F:phosphopantetheine binding"/>
    <property type="evidence" value="ECO:0007669"/>
    <property type="project" value="InterPro"/>
</dbReference>
<dbReference type="InterPro" id="IPR001242">
    <property type="entry name" value="Condensation_dom"/>
</dbReference>
<dbReference type="OMA" id="CTMLPRM"/>
<feature type="domain" description="Carrier" evidence="9">
    <location>
        <begin position="2192"/>
        <end position="2268"/>
    </location>
</feature>
<dbReference type="GO" id="GO:0016874">
    <property type="term" value="F:ligase activity"/>
    <property type="evidence" value="ECO:0007669"/>
    <property type="project" value="UniProtKB-KW"/>
</dbReference>
<keyword evidence="4" id="KW-0436">Ligase</keyword>
<feature type="domain" description="Carrier" evidence="9">
    <location>
        <begin position="633"/>
        <end position="706"/>
    </location>
</feature>
<dbReference type="GeneID" id="8437688"/>
<dbReference type="InterPro" id="IPR010071">
    <property type="entry name" value="AA_adenyl_dom"/>
</dbReference>
<evidence type="ECO:0000313" key="11">
    <source>
        <dbReference type="Proteomes" id="UP000002058"/>
    </source>
</evidence>
<evidence type="ECO:0000256" key="7">
    <source>
        <dbReference type="ARBA" id="ARBA00078302"/>
    </source>
</evidence>
<dbReference type="GO" id="GO:0043041">
    <property type="term" value="P:amino acid activation for nonribosomal peptide biosynthetic process"/>
    <property type="evidence" value="ECO:0007669"/>
    <property type="project" value="TreeGrafter"/>
</dbReference>
<dbReference type="Gene3D" id="3.30.300.30">
    <property type="match status" value="2"/>
</dbReference>
<dbReference type="CDD" id="cd05918">
    <property type="entry name" value="A_NRPS_SidN3_like"/>
    <property type="match status" value="1"/>
</dbReference>
<dbReference type="SUPFAM" id="SSF52777">
    <property type="entry name" value="CoA-dependent acyltransferases"/>
    <property type="match status" value="9"/>
</dbReference>
<name>C4JEY9_UNCRE</name>
<evidence type="ECO:0000256" key="1">
    <source>
        <dbReference type="ARBA" id="ARBA00004924"/>
    </source>
</evidence>
<dbReference type="PANTHER" id="PTHR45527">
    <property type="entry name" value="NONRIBOSOMAL PEPTIDE SYNTHETASE"/>
    <property type="match status" value="1"/>
</dbReference>
<keyword evidence="11" id="KW-1185">Reference proteome</keyword>
<evidence type="ECO:0000256" key="8">
    <source>
        <dbReference type="SAM" id="MobiDB-lite"/>
    </source>
</evidence>
<evidence type="ECO:0000256" key="5">
    <source>
        <dbReference type="ARBA" id="ARBA00029454"/>
    </source>
</evidence>
<dbReference type="PANTHER" id="PTHR45527:SF1">
    <property type="entry name" value="FATTY ACID SYNTHASE"/>
    <property type="match status" value="1"/>
</dbReference>
<dbReference type="Gene3D" id="3.40.50.12780">
    <property type="entry name" value="N-terminal domain of ligase-like"/>
    <property type="match status" value="1"/>
</dbReference>
<comment type="similarity">
    <text evidence="5">Belongs to the NRP synthetase family.</text>
</comment>
<dbReference type="Gene3D" id="1.10.1200.10">
    <property type="entry name" value="ACP-like"/>
    <property type="match status" value="5"/>
</dbReference>
<dbReference type="SUPFAM" id="SSF47336">
    <property type="entry name" value="ACP-like"/>
    <property type="match status" value="5"/>
</dbReference>
<reference evidence="11" key="1">
    <citation type="journal article" date="2009" name="Genome Res.">
        <title>Comparative genomic analyses of the human fungal pathogens Coccidioides and their relatives.</title>
        <authorList>
            <person name="Sharpton T.J."/>
            <person name="Stajich J.E."/>
            <person name="Rounsley S.D."/>
            <person name="Gardner M.J."/>
            <person name="Wortman J.R."/>
            <person name="Jordar V.S."/>
            <person name="Maiti R."/>
            <person name="Kodira C.D."/>
            <person name="Neafsey D.E."/>
            <person name="Zeng Q."/>
            <person name="Hung C.-Y."/>
            <person name="McMahan C."/>
            <person name="Muszewska A."/>
            <person name="Grynberg M."/>
            <person name="Mandel M.A."/>
            <person name="Kellner E.M."/>
            <person name="Barker B.M."/>
            <person name="Galgiani J.N."/>
            <person name="Orbach M.J."/>
            <person name="Kirkland T.N."/>
            <person name="Cole G.T."/>
            <person name="Henn M.R."/>
            <person name="Birren B.W."/>
            <person name="Taylor J.W."/>
        </authorList>
    </citation>
    <scope>NUCLEOTIDE SEQUENCE [LARGE SCALE GENOMIC DNA]</scope>
    <source>
        <strain evidence="11">UAMH 1704</strain>
    </source>
</reference>
<evidence type="ECO:0000256" key="3">
    <source>
        <dbReference type="ARBA" id="ARBA00022553"/>
    </source>
</evidence>
<sequence>MHSDLNRLSIFSKTLFDTVTKLLPAYMVPSFIFLLETLPMTANGKVDKQVLANFVSEATPEYLDLFANNAEIHSNTEELSETESKIADAVATVTQISVANIGCHTSFYRLGIDSILVISLSRQLKLAGLGQVDISVILKNDTVSRLAAAINHRDNTGVTNQEQDSDFEALFPPEFISQIKRDAKQLQRTIRKILPCTPLQEAMLSQVIANDHNSYFNHLTFEISGNIAKLKSAWETMLARQDILRTWFQPTNDARYAFAQIVLDSAELPWSSVECPSTDVDAVVERQKTSILSAAKFSLPYAFIELQNSTTGKSELHLLIHHALYDGEAMSQLLQEVEQAVLGLPLPSVVPFVLYIEQMAQADIEAEDQFWGSYLSGFSPTYLVAPAPNMEPTRPNTCTTCLDIPLSRVMDSCKTASVTLLSLLQAAWAKLMFSYSGSSDICFGDVSSCRTLPVDEAERIIGPCFNTLPLRVKLDRNTVNCDLMLQLRKSKADMLPYQLTSLRRLQSRFSPNGSRLFDSLLLLQRSPQQLNKEIWKLVDESGNMDFPFICEIVPDSDKDILQLHLYCNGPHVPKDGLSQMLEGYMDSIRHILQYPHARTTDISMLEGGVPTFLSISMPVAEKQTIADEPLEWSNEALEVRKLVAALARIDPKNIKPTTTIYKLGLDSINAIQIASNLRTRGYDIAAGDLLEYAHVQQFRPLLSIETICSGLAFVMSKDEMFPFAMVTYKPGILDLPWHDHPSGDGYDLVKNYDKPNGTDALDQLHRPPWFLTVQTLSTHTIVHFSALHALYDAHSLNLILSEVSRFYNGDPLPEPVPISPVLASIVAKNAREVENTENVWDELCRDMPVTKFPDLNPRRTDKREIRTLTKLCSKSLSSIYKGCAESEVTLQAVGQAAWARLLASYIGESDITYGVVLSGRGMPGDAQNAIFPCLTTLPSCYIVEGSNKQLVQAIMRLNSLLIKGQHVPLSKLQRIAGSDTALFDTLFVYQKFTPTVEGKQLWTTIGEKAVTDYPVSIELTPKLDKLEFCITFRDDILPVDQAQLLLSQLDWLLMDSLFSPESDCTSAQTMDRALKCAVPRKDVYITAPVSLLHQFVEIKAIENPSKNALEFASRSPGSDDILTIQSWTFKEFNDQGNKYANLLLQLGASVSRLIGICFDKCPEAYFAILAILKIGCAYLALDPGAPIARKQFIMEDSGSKLLLCTSDKKEELLKIDGVKVIALDDIGLLDNISCNSPVLEHPVSGDDTCYCLYTSGSTGTPKGCEITHSNAIQAMLSFQRLFAGHWDDTSRWLQFASFHFDVSVLEQYWSWSVGICVTSCPRDVLFEDLAGTIRELEITHIDLTPSLARLLHPDEVPSLCRGVFITGGEALKQEILDAWGSKQVIYNGYGPTEVTIGCTMLPRVTKWDKPSNIGPQFDNVGSFVFKPGTNIPVLKGGIGELCVSGPLVGRGYLNRPQLTEERFQYLDEWGERVYRTGDLVRMLYDNSFCFLGRMDDQVKLRGQRLEIEEINHVIKSASKILGETVTMVLNHPSAGKEHLVSFITRGECYDKESTVTIDMGREVYEILGDVRRACNLNLPGYMIPTHIIPLTRFPLSPNNKIEIKRLKEIYANLTPEQMQRLISHGNEKGEITSKVVGDVISIVSELAGCDAADVGPWSNIFQLGLDSISVISLARALKQAGFNTAQPALIMKNPVISVLSEELQLSADHVKSSLRLYQNAKQSITAFAHRHLGSLAEELCIPTNIIEAVSPCTPLQDGMIYRCLESQGRTYLSTFTFELFPHVSIPRLMATWRKVQGLCQILRTKFVATMDGYAQIVLKEDNFPWFELETSDDSELRILSQKRYTKWSSTLHHFTDRVWEIGTVSGPSGTLMCLNMFHGLYDGISLALLLEKVVQVYGGEENIETSLFFDVLPFGPLCKQPDAEAFWVQHLRDVKPQTLPSNSHAFGESQHVLTIEINALEHFQEVRRNLNVTEQAVIHGCWLDVFERQFGFIPTLGVVSSGRSLDFSGAEDVIGPLFNTVPCHIPIPNTLLLSELVRACHEFHASMVPFQHTPLRDIIKWTCQGVENPLFDNLFVFQKALPGSHTLCDSLWVPVASHGGADYPLSFEATDNGNATLTASIVVKEQILSSEAAIDLLNRFKDTLLRFLGDQSVALRPSGDRSIANSTSPGKIHTETEQYSRSKSVANGHSHFEWSPKATQLRQEIVGLANIDEIAVNESTSIFELGLDSIDAIKLSSRLKKSGLALSVSKIMHCQTIEAMIKEIVDHRESDNHSFEALTSLENALRASLEADAIDLTSVQHVLPTTPLQEGMLAEMIASDYMHYFNQDVLEIEEHVDIGKLKNAFEKTIEDNPILRTAFTHISDPNLPFSFAQLVMCSGKPMDWAEIPTSESSIDHIFEDERRNAVNDSLRLPLFKIRLLRNRDQRLLHISIAHALYDGWALDLLHQTIAANYFGETTQPSSYHATLENIVNSSNRVKASQFWKGYLKGVQPTSFPTQTDSKVLKIYRDERTLPLSNTKIVSFCRKHKITPQTLGLTCWLMTLAGYVHQLDLVCGTVMSGRDTAAAEEVMFPTMSSVAIRGILHGSRHEMLQYIQEMMGGILENQHYPLRKVKSLSGIGNQPLFNTLFIYQKRPVRDHRALYKSVRSSSDVEYPICVEMELSNDAVVWRVACKSTIISLPGTTELLDRISHCFTELLDNPNNPTVEFNDETVSICGLTFSTISAGGLETSYSSQSSDASPEGWTLLERDIRSVLSSVANTSEMDIGKHTTLFHIGLDSISAIKVSALLKKKSVILAVSDMLRAGSVEKMAQVARISQSKAEVLDSKLICSSMLREVGIDSLLRHHKIVSEVEGVMPATPGQIYMLEMWKHSKGKLFFPSFLYRLEGSITHEELEKGWSKTLDRLPILRTTFLPTGHSGIRYIQAVFRTVENPIIWRNNLQHPSDRQTETNARFVTLYASKTVSETIVMLHIHHALYDAVSLEQIINMLSANCYPENIQPTSILDMSEFIAFSSISSPPNARKDFWTKYLSKANLEHDTPPEASFDWLDMTETYCPSLISSIGKLDKAGRKHGVSIQSIFLAAYAKVHARLFPLSPGSPLIVGIYLANRSHAMEGLPNLPAPTLNIVPLCIENLEQSNIIQLARNIQNDIREISNAQNSFVSLYEIAEWTGIKVDTVVNFLRYPDSTEQSDAALSKFIPFEELDMVDILSNAGTADQATNSRTPTGIPVETTTLIHSPSWLNVEAMGPEEVYKNPIQPSIDIEAAIRDGSLDVGIFGPSSRVDTSTANAVLEELKCMLQDVSTSTGDQRG</sequence>
<dbReference type="NCBIfam" id="TIGR01733">
    <property type="entry name" value="AA-adenyl-dom"/>
    <property type="match status" value="1"/>
</dbReference>
<dbReference type="EMBL" id="CH476615">
    <property type="protein sequence ID" value="EEP76042.1"/>
    <property type="molecule type" value="Genomic_DNA"/>
</dbReference>
<dbReference type="SMART" id="SM00823">
    <property type="entry name" value="PKS_PP"/>
    <property type="match status" value="2"/>
</dbReference>
<proteinExistence type="inferred from homology"/>
<evidence type="ECO:0000313" key="10">
    <source>
        <dbReference type="EMBL" id="EEP76042.1"/>
    </source>
</evidence>
<dbReference type="GO" id="GO:0031169">
    <property type="term" value="P:ferrichrome biosynthetic process"/>
    <property type="evidence" value="ECO:0007669"/>
    <property type="project" value="UniProtKB-ARBA"/>
</dbReference>
<dbReference type="CDD" id="cd19542">
    <property type="entry name" value="CT_NRPS-like"/>
    <property type="match status" value="1"/>
</dbReference>
<dbReference type="Proteomes" id="UP000002058">
    <property type="component" value="Unassembled WGS sequence"/>
</dbReference>
<evidence type="ECO:0000256" key="4">
    <source>
        <dbReference type="ARBA" id="ARBA00022598"/>
    </source>
</evidence>
<keyword evidence="3" id="KW-0597">Phosphoprotein</keyword>
<dbReference type="GO" id="GO:0010106">
    <property type="term" value="P:cellular response to iron ion starvation"/>
    <property type="evidence" value="ECO:0007669"/>
    <property type="project" value="UniProtKB-ARBA"/>
</dbReference>